<comment type="caution">
    <text evidence="2">The sequence shown here is derived from an EMBL/GenBank/DDBJ whole genome shotgun (WGS) entry which is preliminary data.</text>
</comment>
<feature type="transmembrane region" description="Helical" evidence="1">
    <location>
        <begin position="82"/>
        <end position="102"/>
    </location>
</feature>
<keyword evidence="3" id="KW-1185">Reference proteome</keyword>
<keyword evidence="1" id="KW-1133">Transmembrane helix</keyword>
<feature type="transmembrane region" description="Helical" evidence="1">
    <location>
        <begin position="12"/>
        <end position="31"/>
    </location>
</feature>
<keyword evidence="1" id="KW-0472">Membrane</keyword>
<reference evidence="2" key="1">
    <citation type="submission" date="2023-06" db="EMBL/GenBank/DDBJ databases">
        <title>Genome sequence of Nocardioides sp. SOB44.</title>
        <authorList>
            <person name="Zhang G."/>
        </authorList>
    </citation>
    <scope>NUCLEOTIDE SEQUENCE</scope>
    <source>
        <strain evidence="2">SOB44</strain>
    </source>
</reference>
<proteinExistence type="predicted"/>
<evidence type="ECO:0000313" key="3">
    <source>
        <dbReference type="Proteomes" id="UP001168363"/>
    </source>
</evidence>
<dbReference type="EMBL" id="JAULSC010000010">
    <property type="protein sequence ID" value="MDO3396364.1"/>
    <property type="molecule type" value="Genomic_DNA"/>
</dbReference>
<organism evidence="2 3">
    <name type="scientific">Nocardioides cremeus</name>
    <dbReference type="NCBI Taxonomy" id="3058044"/>
    <lineage>
        <taxon>Bacteria</taxon>
        <taxon>Bacillati</taxon>
        <taxon>Actinomycetota</taxon>
        <taxon>Actinomycetes</taxon>
        <taxon>Propionibacteriales</taxon>
        <taxon>Nocardioidaceae</taxon>
        <taxon>Nocardioides</taxon>
    </lineage>
</organism>
<dbReference type="Proteomes" id="UP001168363">
    <property type="component" value="Unassembled WGS sequence"/>
</dbReference>
<sequence>MAGDFFLEASLPLLVETVVALGVLVLGLVALRRGRAGAWFLVASGVLWGAVQVVYAVELVAVELGTQGLGRLLYEHGLLVPLRYLRLLGVVLLLPALAAAVASGRPGGRSATTDQGRSGA</sequence>
<protein>
    <recommendedName>
        <fullName evidence="4">Lycopene cyclase domain-containing protein</fullName>
    </recommendedName>
</protein>
<gene>
    <name evidence="2" type="ORF">QWJ41_11585</name>
</gene>
<evidence type="ECO:0000256" key="1">
    <source>
        <dbReference type="SAM" id="Phobius"/>
    </source>
</evidence>
<name>A0ABT8TQY5_9ACTN</name>
<keyword evidence="1" id="KW-0812">Transmembrane</keyword>
<evidence type="ECO:0000313" key="2">
    <source>
        <dbReference type="EMBL" id="MDO3396364.1"/>
    </source>
</evidence>
<accession>A0ABT8TQY5</accession>
<feature type="transmembrane region" description="Helical" evidence="1">
    <location>
        <begin position="38"/>
        <end position="62"/>
    </location>
</feature>
<dbReference type="RefSeq" id="WP_302708370.1">
    <property type="nucleotide sequence ID" value="NZ_JAULSC010000010.1"/>
</dbReference>
<evidence type="ECO:0008006" key="4">
    <source>
        <dbReference type="Google" id="ProtNLM"/>
    </source>
</evidence>